<dbReference type="GO" id="GO:0007265">
    <property type="term" value="P:Ras protein signal transduction"/>
    <property type="evidence" value="ECO:0007669"/>
    <property type="project" value="TreeGrafter"/>
</dbReference>
<evidence type="ECO:0000259" key="1">
    <source>
        <dbReference type="PROSITE" id="PS51064"/>
    </source>
</evidence>
<dbReference type="Pfam" id="PF02174">
    <property type="entry name" value="IRS"/>
    <property type="match status" value="1"/>
</dbReference>
<proteinExistence type="predicted"/>
<dbReference type="GO" id="GO:0005737">
    <property type="term" value="C:cytoplasm"/>
    <property type="evidence" value="ECO:0007669"/>
    <property type="project" value="TreeGrafter"/>
</dbReference>
<sequence>MEVVFKEGNLYLQRVKFGKKSWRKVWMVLFKPSSSGVGRLELSVLNKNAAAEQRKVCRQKTPEIKVVRLQDCLSLIPAPKVSCPSGCTAFYLHTAQCSFTLASTTSQDWLSALSLLAFQKDPGESHKGTFERGNGLTMEDNDIYSSWKTDVTLPPNHYQVIVQSTEASRRCRLAGKYLASPQKEALILLEINTDHIIYRWPYRFLRKFGHVEDGFSIEAGRHCESGEGVFTFLSEHGSQIFQAISDQCSMERRSSSKPHRSSMCELSTGILPTTTNWCPAPPVYNHADVDTEDESAIQYSTINYNPVLNVRPLSLVEPHSNEMLGEEGEEERCHSLDAINQGNVMEDDIYYNVRRVPLTIIRQNDIKPKMDPECIYAHVKQVDPPSEPQLQLLSSPYPQPPPCTFPQSVPYATAHYQYQHQPSANDFFQPGYNAQAQAVDDMKETEEDMSSSTLVTPTEARGSFKHRLAEILSKDLAKFQPPIPSGAGSPTFSH</sequence>
<dbReference type="EMBL" id="JAURVH010001520">
    <property type="protein sequence ID" value="KAK5925293.1"/>
    <property type="molecule type" value="Genomic_DNA"/>
</dbReference>
<dbReference type="Gene3D" id="2.30.29.30">
    <property type="entry name" value="Pleckstrin-homology domain (PH domain)/Phosphotyrosine-binding domain (PTB)"/>
    <property type="match status" value="2"/>
</dbReference>
<dbReference type="InterPro" id="IPR011993">
    <property type="entry name" value="PH-like_dom_sf"/>
</dbReference>
<dbReference type="InterPro" id="IPR050996">
    <property type="entry name" value="Docking_Protein_DOK"/>
</dbReference>
<accession>A0AAN8DRJ5</accession>
<comment type="caution">
    <text evidence="2">The sequence shown here is derived from an EMBL/GenBank/DDBJ whole genome shotgun (WGS) entry which is preliminary data.</text>
</comment>
<evidence type="ECO:0000313" key="3">
    <source>
        <dbReference type="Proteomes" id="UP001331515"/>
    </source>
</evidence>
<dbReference type="SMART" id="SM01244">
    <property type="entry name" value="IRS"/>
    <property type="match status" value="1"/>
</dbReference>
<gene>
    <name evidence="2" type="ORF">CgunFtcFv8_017828</name>
</gene>
<reference evidence="2 3" key="1">
    <citation type="journal article" date="2023" name="Mol. Biol. Evol.">
        <title>Genomics of Secondarily Temperate Adaptation in the Only Non-Antarctic Icefish.</title>
        <authorList>
            <person name="Rivera-Colon A.G."/>
            <person name="Rayamajhi N."/>
            <person name="Minhas B.F."/>
            <person name="Madrigal G."/>
            <person name="Bilyk K.T."/>
            <person name="Yoon V."/>
            <person name="Hune M."/>
            <person name="Gregory S."/>
            <person name="Cheng C.H.C."/>
            <person name="Catchen J.M."/>
        </authorList>
    </citation>
    <scope>NUCLEOTIDE SEQUENCE [LARGE SCALE GENOMIC DNA]</scope>
    <source>
        <tissue evidence="2">White muscle</tissue>
    </source>
</reference>
<dbReference type="SMART" id="SM00310">
    <property type="entry name" value="PTBI"/>
    <property type="match status" value="1"/>
</dbReference>
<name>A0AAN8DRJ5_CHAGU</name>
<dbReference type="SMART" id="SM00233">
    <property type="entry name" value="PH"/>
    <property type="match status" value="1"/>
</dbReference>
<dbReference type="PANTHER" id="PTHR21258">
    <property type="entry name" value="DOCKING PROTEIN RELATED"/>
    <property type="match status" value="1"/>
</dbReference>
<dbReference type="GO" id="GO:0007169">
    <property type="term" value="P:cell surface receptor protein tyrosine kinase signaling pathway"/>
    <property type="evidence" value="ECO:0007669"/>
    <property type="project" value="TreeGrafter"/>
</dbReference>
<keyword evidence="3" id="KW-1185">Reference proteome</keyword>
<dbReference type="InterPro" id="IPR002404">
    <property type="entry name" value="IRS_PTB"/>
</dbReference>
<dbReference type="AlphaFoldDB" id="A0AAN8DRJ5"/>
<dbReference type="GO" id="GO:0043410">
    <property type="term" value="P:positive regulation of MAPK cascade"/>
    <property type="evidence" value="ECO:0007669"/>
    <property type="project" value="TreeGrafter"/>
</dbReference>
<protein>
    <recommendedName>
        <fullName evidence="1">IRS-type PTB domain-containing protein</fullName>
    </recommendedName>
</protein>
<dbReference type="PANTHER" id="PTHR21258:SF58">
    <property type="entry name" value="DOCKING PROTEIN 3-LIKE"/>
    <property type="match status" value="1"/>
</dbReference>
<dbReference type="InterPro" id="IPR001849">
    <property type="entry name" value="PH_domain"/>
</dbReference>
<dbReference type="SUPFAM" id="SSF50729">
    <property type="entry name" value="PH domain-like"/>
    <property type="match status" value="2"/>
</dbReference>
<organism evidence="2 3">
    <name type="scientific">Champsocephalus gunnari</name>
    <name type="common">Mackerel icefish</name>
    <dbReference type="NCBI Taxonomy" id="52237"/>
    <lineage>
        <taxon>Eukaryota</taxon>
        <taxon>Metazoa</taxon>
        <taxon>Chordata</taxon>
        <taxon>Craniata</taxon>
        <taxon>Vertebrata</taxon>
        <taxon>Euteleostomi</taxon>
        <taxon>Actinopterygii</taxon>
        <taxon>Neopterygii</taxon>
        <taxon>Teleostei</taxon>
        <taxon>Neoteleostei</taxon>
        <taxon>Acanthomorphata</taxon>
        <taxon>Eupercaria</taxon>
        <taxon>Perciformes</taxon>
        <taxon>Notothenioidei</taxon>
        <taxon>Channichthyidae</taxon>
        <taxon>Champsocephalus</taxon>
    </lineage>
</organism>
<dbReference type="PROSITE" id="PS51064">
    <property type="entry name" value="IRS_PTB"/>
    <property type="match status" value="1"/>
</dbReference>
<feature type="domain" description="IRS-type PTB" evidence="1">
    <location>
        <begin position="154"/>
        <end position="258"/>
    </location>
</feature>
<evidence type="ECO:0000313" key="2">
    <source>
        <dbReference type="EMBL" id="KAK5925293.1"/>
    </source>
</evidence>
<dbReference type="Proteomes" id="UP001331515">
    <property type="component" value="Unassembled WGS sequence"/>
</dbReference>